<comment type="caution">
    <text evidence="1">The sequence shown here is derived from an EMBL/GenBank/DDBJ whole genome shotgun (WGS) entry which is preliminary data.</text>
</comment>
<feature type="non-terminal residue" evidence="1">
    <location>
        <position position="101"/>
    </location>
</feature>
<sequence length="101" mass="11559">MNAKQHLINLVEMDPGNQDEFRKVEQNPFCTGSHTCLRTCTCSSRESAVSCFVSLYNYQLEKEDDETDSNIIAAYLARLPDRSVNSLINLLQQFVHFNELV</sequence>
<dbReference type="EMBL" id="CAJVPU010053597">
    <property type="protein sequence ID" value="CAG8765457.1"/>
    <property type="molecule type" value="Genomic_DNA"/>
</dbReference>
<proteinExistence type="predicted"/>
<accession>A0ACA9QV05</accession>
<keyword evidence="2" id="KW-1185">Reference proteome</keyword>
<protein>
    <submittedName>
        <fullName evidence="1">17265_t:CDS:1</fullName>
    </submittedName>
</protein>
<dbReference type="Proteomes" id="UP000789702">
    <property type="component" value="Unassembled WGS sequence"/>
</dbReference>
<name>A0ACA9QV05_9GLOM</name>
<organism evidence="1 2">
    <name type="scientific">Dentiscutata heterogama</name>
    <dbReference type="NCBI Taxonomy" id="1316150"/>
    <lineage>
        <taxon>Eukaryota</taxon>
        <taxon>Fungi</taxon>
        <taxon>Fungi incertae sedis</taxon>
        <taxon>Mucoromycota</taxon>
        <taxon>Glomeromycotina</taxon>
        <taxon>Glomeromycetes</taxon>
        <taxon>Diversisporales</taxon>
        <taxon>Gigasporaceae</taxon>
        <taxon>Dentiscutata</taxon>
    </lineage>
</organism>
<evidence type="ECO:0000313" key="1">
    <source>
        <dbReference type="EMBL" id="CAG8765457.1"/>
    </source>
</evidence>
<evidence type="ECO:0000313" key="2">
    <source>
        <dbReference type="Proteomes" id="UP000789702"/>
    </source>
</evidence>
<gene>
    <name evidence="1" type="ORF">DHETER_LOCUS15537</name>
</gene>
<reference evidence="1" key="1">
    <citation type="submission" date="2021-06" db="EMBL/GenBank/DDBJ databases">
        <authorList>
            <person name="Kallberg Y."/>
            <person name="Tangrot J."/>
            <person name="Rosling A."/>
        </authorList>
    </citation>
    <scope>NUCLEOTIDE SEQUENCE</scope>
    <source>
        <strain evidence="1">IL203A</strain>
    </source>
</reference>